<dbReference type="Gene3D" id="1.10.510.10">
    <property type="entry name" value="Transferase(Phosphotransferase) domain 1"/>
    <property type="match status" value="1"/>
</dbReference>
<dbReference type="InterPro" id="IPR006571">
    <property type="entry name" value="TLDc_dom"/>
</dbReference>
<reference evidence="2 3" key="1">
    <citation type="submission" date="2012-10" db="EMBL/GenBank/DDBJ databases">
        <authorList>
            <person name="Zafar N."/>
            <person name="Inman J."/>
            <person name="Hall N."/>
            <person name="Lorenzi H."/>
            <person name="Caler E."/>
        </authorList>
    </citation>
    <scope>NUCLEOTIDE SEQUENCE [LARGE SCALE GENOMIC DNA]</scope>
    <source>
        <strain evidence="2 3">IP1</strain>
    </source>
</reference>
<accession>A0A0A1U0F1</accession>
<dbReference type="GO" id="GO:0005524">
    <property type="term" value="F:ATP binding"/>
    <property type="evidence" value="ECO:0007669"/>
    <property type="project" value="InterPro"/>
</dbReference>
<evidence type="ECO:0000313" key="2">
    <source>
        <dbReference type="EMBL" id="ELP87357.1"/>
    </source>
</evidence>
<dbReference type="OrthoDB" id="26679at2759"/>
<dbReference type="OMA" id="WETITQC"/>
<organism evidence="2 3">
    <name type="scientific">Entamoeba invadens IP1</name>
    <dbReference type="NCBI Taxonomy" id="370355"/>
    <lineage>
        <taxon>Eukaryota</taxon>
        <taxon>Amoebozoa</taxon>
        <taxon>Evosea</taxon>
        <taxon>Archamoebae</taxon>
        <taxon>Mastigamoebida</taxon>
        <taxon>Entamoebidae</taxon>
        <taxon>Entamoeba</taxon>
    </lineage>
</organism>
<dbReference type="EMBL" id="KB206860">
    <property type="protein sequence ID" value="ELP87357.1"/>
    <property type="molecule type" value="Genomic_DNA"/>
</dbReference>
<proteinExistence type="predicted"/>
<keyword evidence="2" id="KW-0808">Transferase</keyword>
<dbReference type="GeneID" id="14886372"/>
<name>A0A0A1U0F1_ENTIV</name>
<dbReference type="PANTHER" id="PTHR45756">
    <property type="entry name" value="PALMITOYLTRANSFERASE"/>
    <property type="match status" value="1"/>
</dbReference>
<dbReference type="VEuPathDB" id="AmoebaDB:EIN_096140"/>
<sequence length="468" mass="53642">MIPSLPNVDIDTEIPLPQGQDSSHYRCYTSHGLCFLKVYSSSKSYTFSDLHAIHTTLKANNKNCLIQTFDFFRDENTFTVVTEFCEMGTFETFLKSSCEAFKYRVLLDVSRAIGYVHSFGLIVGNILPSSIFVTSLDITLDSIAKLAVSGRIKKLDVHRMPTKQFFKRLVYRAPEVFSKFLQNPESDIFSFGILLYEVFTLSVPYTSDDGKILFFDFFSSTFSFCAKRKYPLTDGVWELIKKCCQYKATLRPTPKEVEEEIVLLSAGKTYIGEGVCTIESEEIEDTLSLVDNYKEVLGKWVGLEKYRVIYSSNTDELCGNVVSNKIYEQSNVMVVVTTLEGHVFGAYVGNQIKKKEEVFRTDVDFKKQNAHFAFTLKNPYNTKPLVFYKRKEYVVALRLYNTKVGEVIAVPSFFIIYSNQDSYISTNFNVVYEDNTNIGFDLFCTGKDYSTAHQVTFNMKELTLLEWF</sequence>
<dbReference type="Pfam" id="PF00069">
    <property type="entry name" value="Pkinase"/>
    <property type="match status" value="1"/>
</dbReference>
<dbReference type="PANTHER" id="PTHR45756:SF1">
    <property type="entry name" value="PROTEIN KINASE DOMAIN CONTAINING PROTEIN"/>
    <property type="match status" value="1"/>
</dbReference>
<evidence type="ECO:0000259" key="1">
    <source>
        <dbReference type="PROSITE" id="PS50011"/>
    </source>
</evidence>
<dbReference type="InterPro" id="IPR000719">
    <property type="entry name" value="Prot_kinase_dom"/>
</dbReference>
<protein>
    <submittedName>
        <fullName evidence="2">Serine-threonine protein kinase, putative</fullName>
    </submittedName>
</protein>
<dbReference type="AlphaFoldDB" id="A0A0A1U0F1"/>
<dbReference type="SUPFAM" id="SSF56112">
    <property type="entry name" value="Protein kinase-like (PK-like)"/>
    <property type="match status" value="1"/>
</dbReference>
<gene>
    <name evidence="2" type="ORF">EIN_096140</name>
</gene>
<dbReference type="RefSeq" id="XP_004254128.1">
    <property type="nucleotide sequence ID" value="XM_004254080.1"/>
</dbReference>
<feature type="domain" description="Protein kinase" evidence="1">
    <location>
        <begin position="10"/>
        <end position="263"/>
    </location>
</feature>
<dbReference type="InterPro" id="IPR011009">
    <property type="entry name" value="Kinase-like_dom_sf"/>
</dbReference>
<dbReference type="Proteomes" id="UP000014680">
    <property type="component" value="Unassembled WGS sequence"/>
</dbReference>
<keyword evidence="3" id="KW-1185">Reference proteome</keyword>
<dbReference type="KEGG" id="eiv:EIN_096140"/>
<dbReference type="PROSITE" id="PS50011">
    <property type="entry name" value="PROTEIN_KINASE_DOM"/>
    <property type="match status" value="1"/>
</dbReference>
<dbReference type="Pfam" id="PF07534">
    <property type="entry name" value="TLD"/>
    <property type="match status" value="1"/>
</dbReference>
<dbReference type="GO" id="GO:0004672">
    <property type="term" value="F:protein kinase activity"/>
    <property type="evidence" value="ECO:0007669"/>
    <property type="project" value="InterPro"/>
</dbReference>
<keyword evidence="2" id="KW-0418">Kinase</keyword>
<dbReference type="InterPro" id="IPR053215">
    <property type="entry name" value="TKL_Ser/Thr_kinase"/>
</dbReference>
<evidence type="ECO:0000313" key="3">
    <source>
        <dbReference type="Proteomes" id="UP000014680"/>
    </source>
</evidence>